<comment type="caution">
    <text evidence="3">The sequence shown here is derived from an EMBL/GenBank/DDBJ whole genome shotgun (WGS) entry which is preliminary data.</text>
</comment>
<feature type="domain" description="DUF7373" evidence="2">
    <location>
        <begin position="53"/>
        <end position="234"/>
    </location>
</feature>
<proteinExistence type="predicted"/>
<dbReference type="RefSeq" id="WP_252441586.1">
    <property type="nucleotide sequence ID" value="NZ_JAGSOV010000048.1"/>
</dbReference>
<evidence type="ECO:0000313" key="3">
    <source>
        <dbReference type="EMBL" id="MCO1657937.1"/>
    </source>
</evidence>
<evidence type="ECO:0000259" key="2">
    <source>
        <dbReference type="Pfam" id="PF24088"/>
    </source>
</evidence>
<gene>
    <name evidence="3" type="ORF">KDL28_23015</name>
</gene>
<protein>
    <recommendedName>
        <fullName evidence="2">DUF7373 domain-containing protein</fullName>
    </recommendedName>
</protein>
<feature type="chain" id="PRO_5046428009" description="DUF7373 domain-containing protein" evidence="1">
    <location>
        <begin position="24"/>
        <end position="395"/>
    </location>
</feature>
<feature type="signal peptide" evidence="1">
    <location>
        <begin position="1"/>
        <end position="23"/>
    </location>
</feature>
<name>A0ABT1A4L3_9PSEU</name>
<dbReference type="InterPro" id="IPR055797">
    <property type="entry name" value="DUF7373"/>
</dbReference>
<accession>A0ABT1A4L3</accession>
<dbReference type="Proteomes" id="UP001165283">
    <property type="component" value="Unassembled WGS sequence"/>
</dbReference>
<organism evidence="3 4">
    <name type="scientific">Pseudonocardia humida</name>
    <dbReference type="NCBI Taxonomy" id="2800819"/>
    <lineage>
        <taxon>Bacteria</taxon>
        <taxon>Bacillati</taxon>
        <taxon>Actinomycetota</taxon>
        <taxon>Actinomycetes</taxon>
        <taxon>Pseudonocardiales</taxon>
        <taxon>Pseudonocardiaceae</taxon>
        <taxon>Pseudonocardia</taxon>
    </lineage>
</organism>
<evidence type="ECO:0000256" key="1">
    <source>
        <dbReference type="SAM" id="SignalP"/>
    </source>
</evidence>
<evidence type="ECO:0000313" key="4">
    <source>
        <dbReference type="Proteomes" id="UP001165283"/>
    </source>
</evidence>
<keyword evidence="1" id="KW-0732">Signal</keyword>
<reference evidence="3" key="1">
    <citation type="submission" date="2021-04" db="EMBL/GenBank/DDBJ databases">
        <title>Pseudonocardia sp. nov., isolated from sandy soil of mangrove forest.</title>
        <authorList>
            <person name="Zan Z."/>
            <person name="Huang R."/>
            <person name="Liu W."/>
        </authorList>
    </citation>
    <scope>NUCLEOTIDE SEQUENCE</scope>
    <source>
        <strain evidence="3">S2-4</strain>
    </source>
</reference>
<dbReference type="EMBL" id="JAGSOV010000048">
    <property type="protein sequence ID" value="MCO1657937.1"/>
    <property type="molecule type" value="Genomic_DNA"/>
</dbReference>
<keyword evidence="4" id="KW-1185">Reference proteome</keyword>
<dbReference type="Pfam" id="PF24088">
    <property type="entry name" value="DUF7373"/>
    <property type="match status" value="1"/>
</dbReference>
<sequence length="395" mass="41188">MHPARRWSTALAALSVVAATACAAPVAGAARPAQLIDLPTGSGEPAPGIVVPPPQGNGQILEAIRLAAATPIVREQFPDRTNPCSTTGELVAPRDVEATSFPEGTVAPVLAKYGFVTAWRACASNAEGWWTVTQSAELSDPAAARHAVVELAAASLVSGERQTTVLGGATAQVRVEEETEVVQIWVPVGRLFGYVFHQAPAGVALAEATRLAEVHSRLLASFTPTPQAGVPDVPDDPAGLSELTVRPPGDAVRGSGPFDLEATLHSSTDPIADRALLTANGFRGSFRWLTYDGAHSYAAVLQAFPGPAQAEAVRQAFVTSDAGAEGRVPFTLPGAPDASCFRTDRSVPSLASFYQRCYASRGAHLVWVDIDAIRSVDDTAAMTTLLAAQIDLIDG</sequence>
<dbReference type="PROSITE" id="PS51257">
    <property type="entry name" value="PROKAR_LIPOPROTEIN"/>
    <property type="match status" value="1"/>
</dbReference>